<accession>A0AA37QAW6</accession>
<name>A0AA37QAW6_9FIRM</name>
<dbReference type="Proteomes" id="UP001145109">
    <property type="component" value="Unassembled WGS sequence"/>
</dbReference>
<proteinExistence type="predicted"/>
<dbReference type="AlphaFoldDB" id="A0AA37QAW6"/>
<evidence type="ECO:0000313" key="1">
    <source>
        <dbReference type="EMBL" id="GLG86570.1"/>
    </source>
</evidence>
<reference evidence="1" key="1">
    <citation type="submission" date="2022-09" db="EMBL/GenBank/DDBJ databases">
        <title>Draft genome sequence of Coprococcus comes strain 31264.</title>
        <authorList>
            <person name="Atsushi H."/>
            <person name="Moriya O."/>
            <person name="Mitsuo S."/>
        </authorList>
    </citation>
    <scope>NUCLEOTIDE SEQUENCE</scope>
    <source>
        <strain evidence="1">JCM 31264</strain>
    </source>
</reference>
<dbReference type="EMBL" id="BSCI01000005">
    <property type="protein sequence ID" value="GLG86570.1"/>
    <property type="molecule type" value="Genomic_DNA"/>
</dbReference>
<reference evidence="1" key="2">
    <citation type="submission" date="2022-11" db="EMBL/GenBank/DDBJ databases">
        <title>Draft genome sequence of Coprococcus comes strain 31264.</title>
        <authorList>
            <person name="Hisatomi A."/>
            <person name="Ohkuma M."/>
            <person name="Sakamoto M."/>
        </authorList>
    </citation>
    <scope>NUCLEOTIDE SEQUENCE</scope>
    <source>
        <strain evidence="1">JCM 31264</strain>
    </source>
</reference>
<sequence>MYMSYDKIGINKIKGEGEDMNKRIAYIGLSYPILSDLILHLI</sequence>
<protein>
    <submittedName>
        <fullName evidence="1">Uncharacterized protein</fullName>
    </submittedName>
</protein>
<gene>
    <name evidence="1" type="ORF">comes_11150</name>
</gene>
<comment type="caution">
    <text evidence="1">The sequence shown here is derived from an EMBL/GenBank/DDBJ whole genome shotgun (WGS) entry which is preliminary data.</text>
</comment>
<organism evidence="1 2">
    <name type="scientific">Coprococcus comes</name>
    <dbReference type="NCBI Taxonomy" id="410072"/>
    <lineage>
        <taxon>Bacteria</taxon>
        <taxon>Bacillati</taxon>
        <taxon>Bacillota</taxon>
        <taxon>Clostridia</taxon>
        <taxon>Lachnospirales</taxon>
        <taxon>Lachnospiraceae</taxon>
        <taxon>Coprococcus</taxon>
    </lineage>
</organism>
<evidence type="ECO:0000313" key="2">
    <source>
        <dbReference type="Proteomes" id="UP001145109"/>
    </source>
</evidence>